<dbReference type="InterPro" id="IPR014710">
    <property type="entry name" value="RmlC-like_jellyroll"/>
</dbReference>
<dbReference type="InterPro" id="IPR011051">
    <property type="entry name" value="RmlC_Cupin_sf"/>
</dbReference>
<proteinExistence type="inferred from homology"/>
<dbReference type="Gene3D" id="2.60.120.10">
    <property type="entry name" value="Jelly Rolls"/>
    <property type="match status" value="3"/>
</dbReference>
<comment type="caution">
    <text evidence="5">The sequence shown here is derived from an EMBL/GenBank/DDBJ whole genome shotgun (WGS) entry which is preliminary data.</text>
</comment>
<evidence type="ECO:0000259" key="3">
    <source>
        <dbReference type="Pfam" id="PF02678"/>
    </source>
</evidence>
<dbReference type="PANTHER" id="PTHR13903">
    <property type="entry name" value="PIRIN-RELATED"/>
    <property type="match status" value="1"/>
</dbReference>
<name>A0AAW0FV91_9APHY</name>
<evidence type="ECO:0000256" key="1">
    <source>
        <dbReference type="ARBA" id="ARBA00008416"/>
    </source>
</evidence>
<feature type="domain" description="Pirin N-terminal" evidence="3">
    <location>
        <begin position="2"/>
        <end position="49"/>
    </location>
</feature>
<accession>A0AAW0FV91</accession>
<dbReference type="Pfam" id="PF05726">
    <property type="entry name" value="Pirin_C"/>
    <property type="match status" value="1"/>
</dbReference>
<dbReference type="InterPro" id="IPR008778">
    <property type="entry name" value="Pirin_C_dom"/>
</dbReference>
<dbReference type="Proteomes" id="UP001385951">
    <property type="component" value="Unassembled WGS sequence"/>
</dbReference>
<comment type="similarity">
    <text evidence="1 2">Belongs to the pirin family.</text>
</comment>
<evidence type="ECO:0000259" key="4">
    <source>
        <dbReference type="Pfam" id="PF05726"/>
    </source>
</evidence>
<dbReference type="InterPro" id="IPR003829">
    <property type="entry name" value="Pirin_N_dom"/>
</dbReference>
<gene>
    <name evidence="5" type="ORF">QCA50_015808</name>
</gene>
<dbReference type="Pfam" id="PF02678">
    <property type="entry name" value="Pirin"/>
    <property type="match status" value="1"/>
</dbReference>
<feature type="domain" description="Pirin C-terminal" evidence="4">
    <location>
        <begin position="87"/>
        <end position="160"/>
    </location>
</feature>
<evidence type="ECO:0000256" key="2">
    <source>
        <dbReference type="RuleBase" id="RU003457"/>
    </source>
</evidence>
<evidence type="ECO:0000313" key="5">
    <source>
        <dbReference type="EMBL" id="KAK7681192.1"/>
    </source>
</evidence>
<dbReference type="EMBL" id="JASBNA010000043">
    <property type="protein sequence ID" value="KAK7681192.1"/>
    <property type="molecule type" value="Genomic_DNA"/>
</dbReference>
<evidence type="ECO:0008006" key="7">
    <source>
        <dbReference type="Google" id="ProtNLM"/>
    </source>
</evidence>
<dbReference type="AlphaFoldDB" id="A0AAW0FV91"/>
<dbReference type="SUPFAM" id="SSF51182">
    <property type="entry name" value="RmlC-like cupins"/>
    <property type="match status" value="1"/>
</dbReference>
<organism evidence="5 6">
    <name type="scientific">Cerrena zonata</name>
    <dbReference type="NCBI Taxonomy" id="2478898"/>
    <lineage>
        <taxon>Eukaryota</taxon>
        <taxon>Fungi</taxon>
        <taxon>Dikarya</taxon>
        <taxon>Basidiomycota</taxon>
        <taxon>Agaricomycotina</taxon>
        <taxon>Agaricomycetes</taxon>
        <taxon>Polyporales</taxon>
        <taxon>Cerrenaceae</taxon>
        <taxon>Cerrena</taxon>
    </lineage>
</organism>
<keyword evidence="6" id="KW-1185">Reference proteome</keyword>
<dbReference type="PANTHER" id="PTHR13903:SF8">
    <property type="entry name" value="PIRIN"/>
    <property type="match status" value="1"/>
</dbReference>
<sequence length="195" mass="22085">MVHEDFNNHLSVLNPGDLQFMTAGKGIVHSEMPVKQEDLSNVVGMQLWVDLPNDLKESTPRYRDLRNDEIPIYQDDSVKVKVISGKVDGDLKINDKVYHQYDTLFFNMDGDTIKGEVPSGSKEADFVLIGGLKLNQNSIQHGPFVANSKERIMQGFYDYQLAQGPFSPLRTWETKISDGVDSKKLNKLLNVRDEL</sequence>
<protein>
    <recommendedName>
        <fullName evidence="7">Pirin</fullName>
    </recommendedName>
</protein>
<reference evidence="5 6" key="1">
    <citation type="submission" date="2022-09" db="EMBL/GenBank/DDBJ databases">
        <authorList>
            <person name="Palmer J.M."/>
        </authorList>
    </citation>
    <scope>NUCLEOTIDE SEQUENCE [LARGE SCALE GENOMIC DNA]</scope>
    <source>
        <strain evidence="5 6">DSM 7382</strain>
    </source>
</reference>
<dbReference type="InterPro" id="IPR012093">
    <property type="entry name" value="Pirin"/>
</dbReference>
<dbReference type="PIRSF" id="PIRSF006232">
    <property type="entry name" value="Pirin"/>
    <property type="match status" value="1"/>
</dbReference>
<evidence type="ECO:0000313" key="6">
    <source>
        <dbReference type="Proteomes" id="UP001385951"/>
    </source>
</evidence>